<dbReference type="EMBL" id="AMZY02000003">
    <property type="protein sequence ID" value="EMS35170.1"/>
    <property type="molecule type" value="Genomic_DNA"/>
</dbReference>
<name>M7XCL3_9BACT</name>
<organism evidence="1 2">
    <name type="scientific">Mariniradius saccharolyticus AK6</name>
    <dbReference type="NCBI Taxonomy" id="1239962"/>
    <lineage>
        <taxon>Bacteria</taxon>
        <taxon>Pseudomonadati</taxon>
        <taxon>Bacteroidota</taxon>
        <taxon>Cytophagia</taxon>
        <taxon>Cytophagales</taxon>
        <taxon>Cyclobacteriaceae</taxon>
        <taxon>Mariniradius</taxon>
    </lineage>
</organism>
<accession>M7XCL3</accession>
<evidence type="ECO:0000313" key="2">
    <source>
        <dbReference type="Proteomes" id="UP000010953"/>
    </source>
</evidence>
<evidence type="ECO:0000313" key="1">
    <source>
        <dbReference type="EMBL" id="EMS35170.1"/>
    </source>
</evidence>
<comment type="caution">
    <text evidence="1">The sequence shown here is derived from an EMBL/GenBank/DDBJ whole genome shotgun (WGS) entry which is preliminary data.</text>
</comment>
<dbReference type="Proteomes" id="UP000010953">
    <property type="component" value="Unassembled WGS sequence"/>
</dbReference>
<dbReference type="AlphaFoldDB" id="M7XCL3"/>
<gene>
    <name evidence="1" type="ORF">C943_03063</name>
</gene>
<proteinExistence type="predicted"/>
<reference evidence="1" key="1">
    <citation type="submission" date="2013-01" db="EMBL/GenBank/DDBJ databases">
        <title>Genome assembly of Mariniradius saccharolyticus AK6.</title>
        <authorList>
            <person name="Vaidya B."/>
            <person name="Khatri I."/>
            <person name="Tanuku N.R.S."/>
            <person name="Subramanian S."/>
            <person name="Pinnaka A."/>
        </authorList>
    </citation>
    <scope>NUCLEOTIDE SEQUENCE [LARGE SCALE GENOMIC DNA]</scope>
    <source>
        <strain evidence="1">AK6</strain>
    </source>
</reference>
<protein>
    <submittedName>
        <fullName evidence="1">Uncharacterized protein</fullName>
    </submittedName>
</protein>
<dbReference type="InParanoid" id="M7XCL3"/>
<sequence length="50" mass="5922">MQDDKTRFPKPLQWFSITPTAIPSPKPPIQTQFDFLIIFKLSRTSYFPIH</sequence>
<keyword evidence="2" id="KW-1185">Reference proteome</keyword>